<evidence type="ECO:0000256" key="2">
    <source>
        <dbReference type="SAM" id="MobiDB-lite"/>
    </source>
</evidence>
<accession>A0AA39PRQ7</accession>
<keyword evidence="1" id="KW-0175">Coiled coil</keyword>
<feature type="compositionally biased region" description="Basic and acidic residues" evidence="2">
    <location>
        <begin position="15"/>
        <end position="24"/>
    </location>
</feature>
<dbReference type="AlphaFoldDB" id="A0AA39PRQ7"/>
<protein>
    <recommendedName>
        <fullName evidence="5">Zn(2)-C6 fungal-type domain-containing protein</fullName>
    </recommendedName>
</protein>
<sequence length="299" mass="34211">MGPLEGPSKKRKHKSAEGRGEFHGKDKCGRCQANGARCVMSLTMRSCKRCRIRKPKCMWMDETAPMVMEQVLDLLQDLHARFDEMEGRMENIERELEAVGGHVNDLVDNFEEGSALEYPQDFILMASTEDWELSLRELQDLKGATPEVLWQAMRLRLDQDVAQVFHAHITSMDFNGQDPFELANIKFWHRSHGEGALEHLIVTQAEFYRLGGHRSEWRLWKEYLKGGEDFLVEDSEGELEDGEEVRPEMLPESLAAGVPGMVEWMKRVKGKGKGKVVESGEASRSVDAASLYIIFYRYL</sequence>
<feature type="region of interest" description="Disordered" evidence="2">
    <location>
        <begin position="1"/>
        <end position="24"/>
    </location>
</feature>
<reference evidence="3" key="1">
    <citation type="submission" date="2023-06" db="EMBL/GenBank/DDBJ databases">
        <authorList>
            <consortium name="Lawrence Berkeley National Laboratory"/>
            <person name="Ahrendt S."/>
            <person name="Sahu N."/>
            <person name="Indic B."/>
            <person name="Wong-Bajracharya J."/>
            <person name="Merenyi Z."/>
            <person name="Ke H.-M."/>
            <person name="Monk M."/>
            <person name="Kocsube S."/>
            <person name="Drula E."/>
            <person name="Lipzen A."/>
            <person name="Balint B."/>
            <person name="Henrissat B."/>
            <person name="Andreopoulos B."/>
            <person name="Martin F.M."/>
            <person name="Harder C.B."/>
            <person name="Rigling D."/>
            <person name="Ford K.L."/>
            <person name="Foster G.D."/>
            <person name="Pangilinan J."/>
            <person name="Papanicolaou A."/>
            <person name="Barry K."/>
            <person name="LaButti K."/>
            <person name="Viragh M."/>
            <person name="Koriabine M."/>
            <person name="Yan M."/>
            <person name="Riley R."/>
            <person name="Champramary S."/>
            <person name="Plett K.L."/>
            <person name="Tsai I.J."/>
            <person name="Slot J."/>
            <person name="Sipos G."/>
            <person name="Plett J."/>
            <person name="Nagy L.G."/>
            <person name="Grigoriev I.V."/>
        </authorList>
    </citation>
    <scope>NUCLEOTIDE SEQUENCE</scope>
    <source>
        <strain evidence="3">ICMP 16352</strain>
    </source>
</reference>
<evidence type="ECO:0000313" key="3">
    <source>
        <dbReference type="EMBL" id="KAK0488825.1"/>
    </source>
</evidence>
<organism evidence="3 4">
    <name type="scientific">Armillaria novae-zelandiae</name>
    <dbReference type="NCBI Taxonomy" id="153914"/>
    <lineage>
        <taxon>Eukaryota</taxon>
        <taxon>Fungi</taxon>
        <taxon>Dikarya</taxon>
        <taxon>Basidiomycota</taxon>
        <taxon>Agaricomycotina</taxon>
        <taxon>Agaricomycetes</taxon>
        <taxon>Agaricomycetidae</taxon>
        <taxon>Agaricales</taxon>
        <taxon>Marasmiineae</taxon>
        <taxon>Physalacriaceae</taxon>
        <taxon>Armillaria</taxon>
    </lineage>
</organism>
<feature type="coiled-coil region" evidence="1">
    <location>
        <begin position="68"/>
        <end position="95"/>
    </location>
</feature>
<proteinExistence type="predicted"/>
<gene>
    <name evidence="3" type="ORF">IW261DRAFT_1557314</name>
</gene>
<evidence type="ECO:0000256" key="1">
    <source>
        <dbReference type="SAM" id="Coils"/>
    </source>
</evidence>
<keyword evidence="4" id="KW-1185">Reference proteome</keyword>
<name>A0AA39PRQ7_9AGAR</name>
<evidence type="ECO:0000313" key="4">
    <source>
        <dbReference type="Proteomes" id="UP001175227"/>
    </source>
</evidence>
<evidence type="ECO:0008006" key="5">
    <source>
        <dbReference type="Google" id="ProtNLM"/>
    </source>
</evidence>
<comment type="caution">
    <text evidence="3">The sequence shown here is derived from an EMBL/GenBank/DDBJ whole genome shotgun (WGS) entry which is preliminary data.</text>
</comment>
<dbReference type="Proteomes" id="UP001175227">
    <property type="component" value="Unassembled WGS sequence"/>
</dbReference>
<dbReference type="EMBL" id="JAUEPR010000002">
    <property type="protein sequence ID" value="KAK0488825.1"/>
    <property type="molecule type" value="Genomic_DNA"/>
</dbReference>